<evidence type="ECO:0000256" key="1">
    <source>
        <dbReference type="ARBA" id="ARBA00023015"/>
    </source>
</evidence>
<gene>
    <name evidence="5" type="ORF">EXD82_04920</name>
</gene>
<dbReference type="InterPro" id="IPR000524">
    <property type="entry name" value="Tscrpt_reg_HTH_GntR"/>
</dbReference>
<protein>
    <submittedName>
        <fullName evidence="5">GntR family transcriptional regulator</fullName>
    </submittedName>
</protein>
<keyword evidence="6" id="KW-1185">Reference proteome</keyword>
<dbReference type="GO" id="GO:0003700">
    <property type="term" value="F:DNA-binding transcription factor activity"/>
    <property type="evidence" value="ECO:0007669"/>
    <property type="project" value="InterPro"/>
</dbReference>
<evidence type="ECO:0000259" key="4">
    <source>
        <dbReference type="PROSITE" id="PS50949"/>
    </source>
</evidence>
<dbReference type="PANTHER" id="PTHR38445">
    <property type="entry name" value="HTH-TYPE TRANSCRIPTIONAL REPRESSOR YTRA"/>
    <property type="match status" value="1"/>
</dbReference>
<dbReference type="InterPro" id="IPR036388">
    <property type="entry name" value="WH-like_DNA-bd_sf"/>
</dbReference>
<dbReference type="InterPro" id="IPR036390">
    <property type="entry name" value="WH_DNA-bd_sf"/>
</dbReference>
<evidence type="ECO:0000256" key="2">
    <source>
        <dbReference type="ARBA" id="ARBA00023125"/>
    </source>
</evidence>
<feature type="domain" description="HTH gntR-type" evidence="4">
    <location>
        <begin position="9"/>
        <end position="78"/>
    </location>
</feature>
<dbReference type="SMART" id="SM00345">
    <property type="entry name" value="HTH_GNTR"/>
    <property type="match status" value="1"/>
</dbReference>
<dbReference type="CDD" id="cd07377">
    <property type="entry name" value="WHTH_GntR"/>
    <property type="match status" value="1"/>
</dbReference>
<name>A0A544QVM2_9FIRM</name>
<dbReference type="Gene3D" id="1.10.10.10">
    <property type="entry name" value="Winged helix-like DNA-binding domain superfamily/Winged helix DNA-binding domain"/>
    <property type="match status" value="1"/>
</dbReference>
<keyword evidence="2" id="KW-0238">DNA-binding</keyword>
<evidence type="ECO:0000313" key="5">
    <source>
        <dbReference type="EMBL" id="TQQ84747.1"/>
    </source>
</evidence>
<comment type="caution">
    <text evidence="5">The sequence shown here is derived from an EMBL/GenBank/DDBJ whole genome shotgun (WGS) entry which is preliminary data.</text>
</comment>
<accession>A0A544QVM2</accession>
<proteinExistence type="predicted"/>
<dbReference type="PANTHER" id="PTHR38445:SF6">
    <property type="entry name" value="GNTR-FAMILY TRANSCRIPTIONAL REGULATOR"/>
    <property type="match status" value="1"/>
</dbReference>
<dbReference type="RefSeq" id="WP_142535802.1">
    <property type="nucleotide sequence ID" value="NZ_SGJB01000007.1"/>
</dbReference>
<dbReference type="PROSITE" id="PS50949">
    <property type="entry name" value="HTH_GNTR"/>
    <property type="match status" value="1"/>
</dbReference>
<dbReference type="OrthoDB" id="163333at2"/>
<keyword evidence="1" id="KW-0805">Transcription regulation</keyword>
<dbReference type="Proteomes" id="UP000317863">
    <property type="component" value="Unassembled WGS sequence"/>
</dbReference>
<dbReference type="Pfam" id="PF00392">
    <property type="entry name" value="GntR"/>
    <property type="match status" value="1"/>
</dbReference>
<evidence type="ECO:0000256" key="3">
    <source>
        <dbReference type="ARBA" id="ARBA00023163"/>
    </source>
</evidence>
<evidence type="ECO:0000313" key="6">
    <source>
        <dbReference type="Proteomes" id="UP000317863"/>
    </source>
</evidence>
<dbReference type="GO" id="GO:0003677">
    <property type="term" value="F:DNA binding"/>
    <property type="evidence" value="ECO:0007669"/>
    <property type="project" value="UniProtKB-KW"/>
</dbReference>
<dbReference type="AlphaFoldDB" id="A0A544QVM2"/>
<dbReference type="SUPFAM" id="SSF46785">
    <property type="entry name" value="Winged helix' DNA-binding domain"/>
    <property type="match status" value="1"/>
</dbReference>
<reference evidence="5 6" key="1">
    <citation type="submission" date="2019-02" db="EMBL/GenBank/DDBJ databases">
        <title>Peptostreptococcaceae bacterium ZHW00191 nov., a new bacterium isolated from the human gut.</title>
        <authorList>
            <person name="Zhou H.-W."/>
            <person name="Chen X.-J."/>
        </authorList>
    </citation>
    <scope>NUCLEOTIDE SEQUENCE [LARGE SCALE GENOMIC DNA]</scope>
    <source>
        <strain evidence="5 6">ZHW00191</strain>
    </source>
</reference>
<dbReference type="EMBL" id="SGJB01000007">
    <property type="protein sequence ID" value="TQQ84747.1"/>
    <property type="molecule type" value="Genomic_DNA"/>
</dbReference>
<organism evidence="5 6">
    <name type="scientific">Peptacetobacter hominis</name>
    <dbReference type="NCBI Taxonomy" id="2743610"/>
    <lineage>
        <taxon>Bacteria</taxon>
        <taxon>Bacillati</taxon>
        <taxon>Bacillota</taxon>
        <taxon>Clostridia</taxon>
        <taxon>Peptostreptococcales</taxon>
        <taxon>Peptostreptococcaceae</taxon>
        <taxon>Peptacetobacter</taxon>
    </lineage>
</organism>
<keyword evidence="3" id="KW-0804">Transcription</keyword>
<sequence length="120" mass="13922">MYFTIDSSSPIYLQIIKYIKRQIIIGELKPGDEIPSRREMASSMKINLNTVQKAYKEMNNIGLIVTYKNHQSSITTDNRIISALKEELISESLKSFIQEMKSINVSKEEVIQIIDKFYDK</sequence>